<evidence type="ECO:0000313" key="1">
    <source>
        <dbReference type="EMBL" id="GFZ08762.1"/>
    </source>
</evidence>
<keyword evidence="2" id="KW-1185">Reference proteome</keyword>
<gene>
    <name evidence="1" type="ORF">Acr_20g0005700</name>
</gene>
<sequence>MSASTVARRSINLRTTLLRTVNSVNTISRPSSLPNLSLRHGRNALLSRLRRESVFLCSLLPLHSAIASVCLVSKLPSQLSTSEEGVWIVLSSSSSSSSSAAAAAAAAVFDLINCNPFQ</sequence>
<dbReference type="AlphaFoldDB" id="A0A7J0GDE5"/>
<evidence type="ECO:0000313" key="2">
    <source>
        <dbReference type="Proteomes" id="UP000585474"/>
    </source>
</evidence>
<proteinExistence type="predicted"/>
<reference evidence="1 2" key="1">
    <citation type="submission" date="2019-07" db="EMBL/GenBank/DDBJ databases">
        <title>De Novo Assembly of kiwifruit Actinidia rufa.</title>
        <authorList>
            <person name="Sugita-Konishi S."/>
            <person name="Sato K."/>
            <person name="Mori E."/>
            <person name="Abe Y."/>
            <person name="Kisaki G."/>
            <person name="Hamano K."/>
            <person name="Suezawa K."/>
            <person name="Otani M."/>
            <person name="Fukuda T."/>
            <person name="Manabe T."/>
            <person name="Gomi K."/>
            <person name="Tabuchi M."/>
            <person name="Akimitsu K."/>
            <person name="Kataoka I."/>
        </authorList>
    </citation>
    <scope>NUCLEOTIDE SEQUENCE [LARGE SCALE GENOMIC DNA]</scope>
    <source>
        <strain evidence="2">cv. Fuchu</strain>
    </source>
</reference>
<protein>
    <submittedName>
        <fullName evidence="1">Uncharacterized protein</fullName>
    </submittedName>
</protein>
<dbReference type="Proteomes" id="UP000585474">
    <property type="component" value="Unassembled WGS sequence"/>
</dbReference>
<dbReference type="OrthoDB" id="1928532at2759"/>
<dbReference type="EMBL" id="BJWL01000020">
    <property type="protein sequence ID" value="GFZ08762.1"/>
    <property type="molecule type" value="Genomic_DNA"/>
</dbReference>
<name>A0A7J0GDE5_9ERIC</name>
<comment type="caution">
    <text evidence="1">The sequence shown here is derived from an EMBL/GenBank/DDBJ whole genome shotgun (WGS) entry which is preliminary data.</text>
</comment>
<organism evidence="1 2">
    <name type="scientific">Actinidia rufa</name>
    <dbReference type="NCBI Taxonomy" id="165716"/>
    <lineage>
        <taxon>Eukaryota</taxon>
        <taxon>Viridiplantae</taxon>
        <taxon>Streptophyta</taxon>
        <taxon>Embryophyta</taxon>
        <taxon>Tracheophyta</taxon>
        <taxon>Spermatophyta</taxon>
        <taxon>Magnoliopsida</taxon>
        <taxon>eudicotyledons</taxon>
        <taxon>Gunneridae</taxon>
        <taxon>Pentapetalae</taxon>
        <taxon>asterids</taxon>
        <taxon>Ericales</taxon>
        <taxon>Actinidiaceae</taxon>
        <taxon>Actinidia</taxon>
    </lineage>
</organism>
<accession>A0A7J0GDE5</accession>